<protein>
    <submittedName>
        <fullName evidence="4">2-c-methyl-d-erythritol 4-phosphate cytidylyltransferase</fullName>
    </submittedName>
</protein>
<dbReference type="InParanoid" id="B7G5U1"/>
<dbReference type="GeneID" id="7203412"/>
<dbReference type="RefSeq" id="XP_002182465.1">
    <property type="nucleotide sequence ID" value="XM_002182429.1"/>
</dbReference>
<dbReference type="OrthoDB" id="414267at2759"/>
<dbReference type="InterPro" id="IPR050088">
    <property type="entry name" value="IspD/TarI_cytidylyltransf_bact"/>
</dbReference>
<dbReference type="Pfam" id="PF01128">
    <property type="entry name" value="IspD"/>
    <property type="match status" value="1"/>
</dbReference>
<evidence type="ECO:0000256" key="3">
    <source>
        <dbReference type="ARBA" id="ARBA00022695"/>
    </source>
</evidence>
<dbReference type="InterPro" id="IPR029044">
    <property type="entry name" value="Nucleotide-diphossugar_trans"/>
</dbReference>
<dbReference type="PANTHER" id="PTHR32125:SF4">
    <property type="entry name" value="2-C-METHYL-D-ERYTHRITOL 4-PHOSPHATE CYTIDYLYLTRANSFERASE, CHLOROPLASTIC"/>
    <property type="match status" value="1"/>
</dbReference>
<evidence type="ECO:0000313" key="4">
    <source>
        <dbReference type="EMBL" id="EEC45752.1"/>
    </source>
</evidence>
<dbReference type="GO" id="GO:0050518">
    <property type="term" value="F:2-C-methyl-D-erythritol 4-phosphate cytidylyltransferase activity"/>
    <property type="evidence" value="ECO:0007669"/>
    <property type="project" value="TreeGrafter"/>
</dbReference>
<evidence type="ECO:0000256" key="2">
    <source>
        <dbReference type="ARBA" id="ARBA00022679"/>
    </source>
</evidence>
<dbReference type="PANTHER" id="PTHR32125">
    <property type="entry name" value="2-C-METHYL-D-ERYTHRITOL 4-PHOSPHATE CYTIDYLYLTRANSFERASE, CHLOROPLASTIC"/>
    <property type="match status" value="1"/>
</dbReference>
<dbReference type="STRING" id="556484.B7G5U1"/>
<proteinExistence type="inferred from homology"/>
<evidence type="ECO:0000256" key="1">
    <source>
        <dbReference type="ARBA" id="ARBA00009789"/>
    </source>
</evidence>
<dbReference type="PaxDb" id="2850-Phatr14857"/>
<sequence>VAIDDSARPQIPIPELCKVVRDAKEHGAAVLRVPRKAKIKETEDGSTVLRTLPRARLWEVHTPESTKVETLQRDFAKVARENLEATDDVTIVEALGESVKLTLGEYTDLKNTTPEDVDV</sequence>
<reference evidence="4 5" key="1">
    <citation type="journal article" date="2008" name="Nature">
        <title>The Phaeodactylum genome reveals the evolutionary history of diatom genomes.</title>
        <authorList>
            <person name="Bowler C."/>
            <person name="Allen A.E."/>
            <person name="Badger J.H."/>
            <person name="Grimwood J."/>
            <person name="Jabbari K."/>
            <person name="Kuo A."/>
            <person name="Maheswari U."/>
            <person name="Martens C."/>
            <person name="Maumus F."/>
            <person name="Otillar R.P."/>
            <person name="Rayko E."/>
            <person name="Salamov A."/>
            <person name="Vandepoele K."/>
            <person name="Beszteri B."/>
            <person name="Gruber A."/>
            <person name="Heijde M."/>
            <person name="Katinka M."/>
            <person name="Mock T."/>
            <person name="Valentin K."/>
            <person name="Verret F."/>
            <person name="Berges J.A."/>
            <person name="Brownlee C."/>
            <person name="Cadoret J.P."/>
            <person name="Chiovitti A."/>
            <person name="Choi C.J."/>
            <person name="Coesel S."/>
            <person name="De Martino A."/>
            <person name="Detter J.C."/>
            <person name="Durkin C."/>
            <person name="Falciatore A."/>
            <person name="Fournet J."/>
            <person name="Haruta M."/>
            <person name="Huysman M.J."/>
            <person name="Jenkins B.D."/>
            <person name="Jiroutova K."/>
            <person name="Jorgensen R.E."/>
            <person name="Joubert Y."/>
            <person name="Kaplan A."/>
            <person name="Kroger N."/>
            <person name="Kroth P.G."/>
            <person name="La Roche J."/>
            <person name="Lindquist E."/>
            <person name="Lommer M."/>
            <person name="Martin-Jezequel V."/>
            <person name="Lopez P.J."/>
            <person name="Lucas S."/>
            <person name="Mangogna M."/>
            <person name="McGinnis K."/>
            <person name="Medlin L.K."/>
            <person name="Montsant A."/>
            <person name="Oudot-Le Secq M.P."/>
            <person name="Napoli C."/>
            <person name="Obornik M."/>
            <person name="Parker M.S."/>
            <person name="Petit J.L."/>
            <person name="Porcel B.M."/>
            <person name="Poulsen N."/>
            <person name="Robison M."/>
            <person name="Rychlewski L."/>
            <person name="Rynearson T.A."/>
            <person name="Schmutz J."/>
            <person name="Shapiro H."/>
            <person name="Siaut M."/>
            <person name="Stanley M."/>
            <person name="Sussman M.R."/>
            <person name="Taylor A.R."/>
            <person name="Vardi A."/>
            <person name="von Dassow P."/>
            <person name="Vyverman W."/>
            <person name="Willis A."/>
            <person name="Wyrwicz L.S."/>
            <person name="Rokhsar D.S."/>
            <person name="Weissenbach J."/>
            <person name="Armbrust E.V."/>
            <person name="Green B.R."/>
            <person name="Van de Peer Y."/>
            <person name="Grigoriev I.V."/>
        </authorList>
    </citation>
    <scope>NUCLEOTIDE SEQUENCE [LARGE SCALE GENOMIC DNA]</scope>
    <source>
        <strain evidence="4 5">CCAP 1055/1</strain>
    </source>
</reference>
<dbReference type="InterPro" id="IPR034683">
    <property type="entry name" value="IspD/TarI"/>
</dbReference>
<name>B7G5U1_PHATC</name>
<dbReference type="eggNOG" id="ENOG502QUUE">
    <property type="taxonomic scope" value="Eukaryota"/>
</dbReference>
<dbReference type="HOGENOM" id="CLU_1301823_0_0_1"/>
<comment type="similarity">
    <text evidence="1">Belongs to the IspD/TarI cytidylyltransferase family. IspD subfamily.</text>
</comment>
<dbReference type="SUPFAM" id="SSF53448">
    <property type="entry name" value="Nucleotide-diphospho-sugar transferases"/>
    <property type="match status" value="1"/>
</dbReference>
<dbReference type="Gene3D" id="3.90.550.10">
    <property type="entry name" value="Spore Coat Polysaccharide Biosynthesis Protein SpsA, Chain A"/>
    <property type="match status" value="1"/>
</dbReference>
<dbReference type="EMBL" id="CM000618">
    <property type="protein sequence ID" value="EEC45752.1"/>
    <property type="molecule type" value="Genomic_DNA"/>
</dbReference>
<organism evidence="4 5">
    <name type="scientific">Phaeodactylum tricornutum (strain CCAP 1055/1)</name>
    <dbReference type="NCBI Taxonomy" id="556484"/>
    <lineage>
        <taxon>Eukaryota</taxon>
        <taxon>Sar</taxon>
        <taxon>Stramenopiles</taxon>
        <taxon>Ochrophyta</taxon>
        <taxon>Bacillariophyta</taxon>
        <taxon>Bacillariophyceae</taxon>
        <taxon>Bacillariophycidae</taxon>
        <taxon>Naviculales</taxon>
        <taxon>Phaeodactylaceae</taxon>
        <taxon>Phaeodactylum</taxon>
    </lineage>
</organism>
<dbReference type="AlphaFoldDB" id="B7G5U1"/>
<reference evidence="5" key="2">
    <citation type="submission" date="2008-08" db="EMBL/GenBank/DDBJ databases">
        <authorList>
            <consortium name="Diatom Consortium"/>
            <person name="Grigoriev I."/>
            <person name="Grimwood J."/>
            <person name="Kuo A."/>
            <person name="Otillar R.P."/>
            <person name="Salamov A."/>
            <person name="Detter J.C."/>
            <person name="Lindquist E."/>
            <person name="Shapiro H."/>
            <person name="Lucas S."/>
            <person name="Glavina del Rio T."/>
            <person name="Pitluck S."/>
            <person name="Rokhsar D."/>
            <person name="Bowler C."/>
        </authorList>
    </citation>
    <scope>GENOME REANNOTATION</scope>
    <source>
        <strain evidence="5">CCAP 1055/1</strain>
    </source>
</reference>
<evidence type="ECO:0000313" key="5">
    <source>
        <dbReference type="Proteomes" id="UP000000759"/>
    </source>
</evidence>
<dbReference type="Proteomes" id="UP000000759">
    <property type="component" value="Chromosome 16"/>
</dbReference>
<accession>B7G5U1</accession>
<dbReference type="KEGG" id="pti:PHATRDRAFT_14857"/>
<feature type="non-terminal residue" evidence="4">
    <location>
        <position position="1"/>
    </location>
</feature>
<keyword evidence="5" id="KW-1185">Reference proteome</keyword>
<gene>
    <name evidence="4" type="ORF">PHATRDRAFT_14857</name>
</gene>
<keyword evidence="3 4" id="KW-0548">Nucleotidyltransferase</keyword>
<keyword evidence="2" id="KW-0808">Transferase</keyword>